<gene>
    <name evidence="1" type="ORF">N47_L13450</name>
</gene>
<sequence length="72" mass="8446">MKENKLTYREKRRKAKESNCYCCRKEAPFCWRCRCGFAICQNCMEENFWGMSCNGITWQCPDCGSQNGLGNQ</sequence>
<organism evidence="1">
    <name type="scientific">uncultured Desulfobacterium sp</name>
    <dbReference type="NCBI Taxonomy" id="201089"/>
    <lineage>
        <taxon>Bacteria</taxon>
        <taxon>Pseudomonadati</taxon>
        <taxon>Thermodesulfobacteriota</taxon>
        <taxon>Desulfobacteria</taxon>
        <taxon>Desulfobacterales</taxon>
        <taxon>Desulfobacteriaceae</taxon>
        <taxon>Desulfobacterium</taxon>
        <taxon>environmental samples</taxon>
    </lineage>
</organism>
<dbReference type="AlphaFoldDB" id="E1YDV3"/>
<accession>E1YDV3</accession>
<reference evidence="1" key="1">
    <citation type="journal article" date="2011" name="Environ. Microbiol.">
        <title>Genomic insights into the metabolic potential of the polycyclic aromatic hydrocarbon degrading sulfate-reducing Deltaproteobacterium N47.</title>
        <authorList>
            <person name="Bergmann F."/>
            <person name="Selesi D."/>
            <person name="Weinmaier T."/>
            <person name="Tischler P."/>
            <person name="Rattei T."/>
            <person name="Meckenstock R.U."/>
        </authorList>
    </citation>
    <scope>NUCLEOTIDE SEQUENCE</scope>
</reference>
<evidence type="ECO:0000313" key="1">
    <source>
        <dbReference type="EMBL" id="CBX28747.1"/>
    </source>
</evidence>
<dbReference type="EMBL" id="FR695869">
    <property type="protein sequence ID" value="CBX28747.1"/>
    <property type="molecule type" value="Genomic_DNA"/>
</dbReference>
<proteinExistence type="predicted"/>
<name>E1YDV3_9BACT</name>
<protein>
    <submittedName>
        <fullName evidence="1">Uncharacterized protein</fullName>
    </submittedName>
</protein>